<dbReference type="GO" id="GO:0005615">
    <property type="term" value="C:extracellular space"/>
    <property type="evidence" value="ECO:0007669"/>
    <property type="project" value="TreeGrafter"/>
</dbReference>
<dbReference type="InterPro" id="IPR051217">
    <property type="entry name" value="Insect_Cuticle_Struc_Prot"/>
</dbReference>
<dbReference type="Proteomes" id="UP000410492">
    <property type="component" value="Unassembled WGS sequence"/>
</dbReference>
<proteinExistence type="predicted"/>
<dbReference type="PROSITE" id="PS00233">
    <property type="entry name" value="CHIT_BIND_RR_1"/>
    <property type="match status" value="1"/>
</dbReference>
<keyword evidence="4" id="KW-0732">Signal</keyword>
<accession>A0A653BXC6</accession>
<feature type="chain" id="PRO_5024844708" description="Cuticle protein" evidence="4">
    <location>
        <begin position="19"/>
        <end position="217"/>
    </location>
</feature>
<evidence type="ECO:0000313" key="5">
    <source>
        <dbReference type="EMBL" id="VEN40249.1"/>
    </source>
</evidence>
<dbReference type="PANTHER" id="PTHR12236:SF75">
    <property type="entry name" value="CUTICULAR PROTEIN 62BB, ISOFORM A"/>
    <property type="match status" value="1"/>
</dbReference>
<dbReference type="AlphaFoldDB" id="A0A653BXC6"/>
<dbReference type="PRINTS" id="PR00947">
    <property type="entry name" value="CUTICLE"/>
</dbReference>
<dbReference type="Pfam" id="PF00379">
    <property type="entry name" value="Chitin_bind_4"/>
    <property type="match status" value="1"/>
</dbReference>
<organism evidence="5 6">
    <name type="scientific">Callosobruchus maculatus</name>
    <name type="common">Southern cowpea weevil</name>
    <name type="synonym">Pulse bruchid</name>
    <dbReference type="NCBI Taxonomy" id="64391"/>
    <lineage>
        <taxon>Eukaryota</taxon>
        <taxon>Metazoa</taxon>
        <taxon>Ecdysozoa</taxon>
        <taxon>Arthropoda</taxon>
        <taxon>Hexapoda</taxon>
        <taxon>Insecta</taxon>
        <taxon>Pterygota</taxon>
        <taxon>Neoptera</taxon>
        <taxon>Endopterygota</taxon>
        <taxon>Coleoptera</taxon>
        <taxon>Polyphaga</taxon>
        <taxon>Cucujiformia</taxon>
        <taxon>Chrysomeloidea</taxon>
        <taxon>Chrysomelidae</taxon>
        <taxon>Bruchinae</taxon>
        <taxon>Bruchini</taxon>
        <taxon>Callosobruchus</taxon>
    </lineage>
</organism>
<evidence type="ECO:0000256" key="4">
    <source>
        <dbReference type="SAM" id="SignalP"/>
    </source>
</evidence>
<evidence type="ECO:0000313" key="6">
    <source>
        <dbReference type="Proteomes" id="UP000410492"/>
    </source>
</evidence>
<evidence type="ECO:0000256" key="2">
    <source>
        <dbReference type="PROSITE-ProRule" id="PRU00497"/>
    </source>
</evidence>
<keyword evidence="1 2" id="KW-0193">Cuticle</keyword>
<dbReference type="PANTHER" id="PTHR12236">
    <property type="entry name" value="STRUCTURAL CONTITUENT OF CUTICLE"/>
    <property type="match status" value="1"/>
</dbReference>
<gene>
    <name evidence="5" type="ORF">CALMAC_LOCUS4470</name>
</gene>
<evidence type="ECO:0008006" key="7">
    <source>
        <dbReference type="Google" id="ProtNLM"/>
    </source>
</evidence>
<name>A0A653BXC6_CALMS</name>
<dbReference type="EMBL" id="CAACVG010006393">
    <property type="protein sequence ID" value="VEN40249.1"/>
    <property type="molecule type" value="Genomic_DNA"/>
</dbReference>
<dbReference type="InterPro" id="IPR031311">
    <property type="entry name" value="CHIT_BIND_RR_consensus"/>
</dbReference>
<dbReference type="GO" id="GO:0031012">
    <property type="term" value="C:extracellular matrix"/>
    <property type="evidence" value="ECO:0007669"/>
    <property type="project" value="TreeGrafter"/>
</dbReference>
<feature type="compositionally biased region" description="Basic and acidic residues" evidence="3">
    <location>
        <begin position="127"/>
        <end position="141"/>
    </location>
</feature>
<feature type="region of interest" description="Disordered" evidence="3">
    <location>
        <begin position="126"/>
        <end position="145"/>
    </location>
</feature>
<dbReference type="PROSITE" id="PS51155">
    <property type="entry name" value="CHIT_BIND_RR_2"/>
    <property type="match status" value="1"/>
</dbReference>
<evidence type="ECO:0000256" key="1">
    <source>
        <dbReference type="ARBA" id="ARBA00022460"/>
    </source>
</evidence>
<feature type="signal peptide" evidence="4">
    <location>
        <begin position="1"/>
        <end position="18"/>
    </location>
</feature>
<keyword evidence="6" id="KW-1185">Reference proteome</keyword>
<sequence length="217" mass="23238">MAIRVTILSAALLALASASHHQHTGYEYPAPVVAFTAVPPHAHSTISSYSTHQHHDAHVVAAPVVDVHPHGVASHYVAPASYVHTDSAVHSDYGVSTAPVHEITSQQYLPPSAPAHYDFGYSVTDPHTGDAKSQHETRRGDVVSGSYSLIDSDGTQRTVEYTADAVHGFNAVVHKDPIAPQAHVVTAAPVVYTNDNHQAVTHHDAVSHYQTVTQHGW</sequence>
<dbReference type="OrthoDB" id="6630685at2759"/>
<dbReference type="GO" id="GO:0042302">
    <property type="term" value="F:structural constituent of cuticle"/>
    <property type="evidence" value="ECO:0007669"/>
    <property type="project" value="UniProtKB-UniRule"/>
</dbReference>
<protein>
    <recommendedName>
        <fullName evidence="7">Cuticle protein</fullName>
    </recommendedName>
</protein>
<reference evidence="5 6" key="1">
    <citation type="submission" date="2019-01" db="EMBL/GenBank/DDBJ databases">
        <authorList>
            <person name="Sayadi A."/>
        </authorList>
    </citation>
    <scope>NUCLEOTIDE SEQUENCE [LARGE SCALE GENOMIC DNA]</scope>
</reference>
<dbReference type="InterPro" id="IPR000618">
    <property type="entry name" value="Insect_cuticle"/>
</dbReference>
<evidence type="ECO:0000256" key="3">
    <source>
        <dbReference type="SAM" id="MobiDB-lite"/>
    </source>
</evidence>